<dbReference type="EMBL" id="GBRH01227507">
    <property type="protein sequence ID" value="JAD70388.1"/>
    <property type="molecule type" value="Transcribed_RNA"/>
</dbReference>
<reference evidence="1" key="2">
    <citation type="journal article" date="2015" name="Data Brief">
        <title>Shoot transcriptome of the giant reed, Arundo donax.</title>
        <authorList>
            <person name="Barrero R.A."/>
            <person name="Guerrero F.D."/>
            <person name="Moolhuijzen P."/>
            <person name="Goolsby J.A."/>
            <person name="Tidwell J."/>
            <person name="Bellgard S.E."/>
            <person name="Bellgard M.I."/>
        </authorList>
    </citation>
    <scope>NUCLEOTIDE SEQUENCE</scope>
    <source>
        <tissue evidence="1">Shoot tissue taken approximately 20 cm above the soil surface</tissue>
    </source>
</reference>
<name>A0A0A9C7E9_ARUDO</name>
<sequence length="66" mass="7728">MQILCFSCSPRRDRPSWQSFQAWRLLDYEIRRRCPRSASPHPVVLRGLAGAWRRSVQDVGDARNSK</sequence>
<reference evidence="1" key="1">
    <citation type="submission" date="2014-09" db="EMBL/GenBank/DDBJ databases">
        <authorList>
            <person name="Magalhaes I.L.F."/>
            <person name="Oliveira U."/>
            <person name="Santos F.R."/>
            <person name="Vidigal T.H.D.A."/>
            <person name="Brescovit A.D."/>
            <person name="Santos A.J."/>
        </authorList>
    </citation>
    <scope>NUCLEOTIDE SEQUENCE</scope>
    <source>
        <tissue evidence="1">Shoot tissue taken approximately 20 cm above the soil surface</tissue>
    </source>
</reference>
<evidence type="ECO:0000313" key="1">
    <source>
        <dbReference type="EMBL" id="JAD70388.1"/>
    </source>
</evidence>
<accession>A0A0A9C7E9</accession>
<proteinExistence type="predicted"/>
<protein>
    <submittedName>
        <fullName evidence="1">Uncharacterized protein</fullName>
    </submittedName>
</protein>
<organism evidence="1">
    <name type="scientific">Arundo donax</name>
    <name type="common">Giant reed</name>
    <name type="synonym">Donax arundinaceus</name>
    <dbReference type="NCBI Taxonomy" id="35708"/>
    <lineage>
        <taxon>Eukaryota</taxon>
        <taxon>Viridiplantae</taxon>
        <taxon>Streptophyta</taxon>
        <taxon>Embryophyta</taxon>
        <taxon>Tracheophyta</taxon>
        <taxon>Spermatophyta</taxon>
        <taxon>Magnoliopsida</taxon>
        <taxon>Liliopsida</taxon>
        <taxon>Poales</taxon>
        <taxon>Poaceae</taxon>
        <taxon>PACMAD clade</taxon>
        <taxon>Arundinoideae</taxon>
        <taxon>Arundineae</taxon>
        <taxon>Arundo</taxon>
    </lineage>
</organism>
<dbReference type="AlphaFoldDB" id="A0A0A9C7E9"/>